<proteinExistence type="predicted"/>
<dbReference type="Pfam" id="PF09991">
    <property type="entry name" value="DUF2232"/>
    <property type="match status" value="1"/>
</dbReference>
<keyword evidence="1" id="KW-0472">Membrane</keyword>
<dbReference type="InterPro" id="IPR018710">
    <property type="entry name" value="DUF2232"/>
</dbReference>
<dbReference type="RefSeq" id="WP_124069126.1">
    <property type="nucleotide sequence ID" value="NZ_CBCRXF010000007.1"/>
</dbReference>
<keyword evidence="3" id="KW-1185">Reference proteome</keyword>
<keyword evidence="1" id="KW-0812">Transmembrane</keyword>
<evidence type="ECO:0000256" key="1">
    <source>
        <dbReference type="SAM" id="Phobius"/>
    </source>
</evidence>
<gene>
    <name evidence="2" type="ORF">FILTAD_00695</name>
</gene>
<evidence type="ECO:0008006" key="4">
    <source>
        <dbReference type="Google" id="ProtNLM"/>
    </source>
</evidence>
<sequence length="312" mass="34608">MQDNARKITYGAMMIALFVILLAVSFYVPLIGVITMLFIPLPIILYRLRYDRALSVLVTVVGIFLSVLIGGIALVPFAFVHGLLGLVIGDTLKTGKTKLYTFMASGLALLITGMIMYVGAVLFFKFNIIEEVFENMRTAQDQVKTLMESYGGLPEGFDEAMAASFTFYEYALPSIFIIMAYLVTFTIVVPNVAIVKRLGHNVSTFQPFRNMKLPVITVILYGLLLITPYMIKMEPGTNLFLISVNATIILRFLFLLQGISFIHYYLSEMKLPKVVTVVATLLALVLSPITTILGIVDAGMNVRAWIGKGKMK</sequence>
<dbReference type="Proteomes" id="UP000270468">
    <property type="component" value="Unassembled WGS sequence"/>
</dbReference>
<feature type="transmembrane region" description="Helical" evidence="1">
    <location>
        <begin position="170"/>
        <end position="193"/>
    </location>
</feature>
<evidence type="ECO:0000313" key="2">
    <source>
        <dbReference type="EMBL" id="VDC21691.1"/>
    </source>
</evidence>
<feature type="transmembrane region" description="Helical" evidence="1">
    <location>
        <begin position="99"/>
        <end position="124"/>
    </location>
</feature>
<protein>
    <recommendedName>
        <fullName evidence="4">DUF2232 domain-containing protein</fullName>
    </recommendedName>
</protein>
<feature type="transmembrane region" description="Helical" evidence="1">
    <location>
        <begin position="12"/>
        <end position="45"/>
    </location>
</feature>
<feature type="transmembrane region" description="Helical" evidence="1">
    <location>
        <begin position="237"/>
        <end position="262"/>
    </location>
</feature>
<dbReference type="AlphaFoldDB" id="A0A3P5WQ91"/>
<feature type="transmembrane region" description="Helical" evidence="1">
    <location>
        <begin position="213"/>
        <end position="231"/>
    </location>
</feature>
<evidence type="ECO:0000313" key="3">
    <source>
        <dbReference type="Proteomes" id="UP000270468"/>
    </source>
</evidence>
<feature type="transmembrane region" description="Helical" evidence="1">
    <location>
        <begin position="57"/>
        <end position="87"/>
    </location>
</feature>
<organism evidence="2 3">
    <name type="scientific">Filibacter tadaridae</name>
    <dbReference type="NCBI Taxonomy" id="2483811"/>
    <lineage>
        <taxon>Bacteria</taxon>
        <taxon>Bacillati</taxon>
        <taxon>Bacillota</taxon>
        <taxon>Bacilli</taxon>
        <taxon>Bacillales</taxon>
        <taxon>Caryophanaceae</taxon>
        <taxon>Filibacter</taxon>
    </lineage>
</organism>
<dbReference type="PANTHER" id="PTHR41324">
    <property type="entry name" value="MEMBRANE PROTEIN-RELATED"/>
    <property type="match status" value="1"/>
</dbReference>
<dbReference type="PANTHER" id="PTHR41324:SF1">
    <property type="entry name" value="DUF2232 DOMAIN-CONTAINING PROTEIN"/>
    <property type="match status" value="1"/>
</dbReference>
<dbReference type="EMBL" id="UXAV01000020">
    <property type="protein sequence ID" value="VDC21691.1"/>
    <property type="molecule type" value="Genomic_DNA"/>
</dbReference>
<accession>A0A3P5WQ91</accession>
<keyword evidence="1" id="KW-1133">Transmembrane helix</keyword>
<reference evidence="2 3" key="1">
    <citation type="submission" date="2018-11" db="EMBL/GenBank/DDBJ databases">
        <authorList>
            <person name="Criscuolo A."/>
        </authorList>
    </citation>
    <scope>NUCLEOTIDE SEQUENCE [LARGE SCALE GENOMIC DNA]</scope>
    <source>
        <strain evidence="2">ATB-66</strain>
    </source>
</reference>
<name>A0A3P5WQ91_9BACL</name>
<dbReference type="OrthoDB" id="2987886at2"/>
<feature type="transmembrane region" description="Helical" evidence="1">
    <location>
        <begin position="274"/>
        <end position="296"/>
    </location>
</feature>